<accession>A0A480AIW4</accession>
<gene>
    <name evidence="6" type="ORF">AQPW35_04840</name>
</gene>
<protein>
    <recommendedName>
        <fullName evidence="5">ANTAR domain-containing protein</fullName>
    </recommendedName>
</protein>
<evidence type="ECO:0000256" key="1">
    <source>
        <dbReference type="ARBA" id="ARBA00004141"/>
    </source>
</evidence>
<evidence type="ECO:0000259" key="5">
    <source>
        <dbReference type="PROSITE" id="PS50921"/>
    </source>
</evidence>
<reference evidence="7" key="1">
    <citation type="submission" date="2019-03" db="EMBL/GenBank/DDBJ databases">
        <title>Aquabacterium pictum sp.nov., the first bacteriochlorophyll a-containing freshwater bacterium in the genus Aquabacterium of the class Betaproteobacteria.</title>
        <authorList>
            <person name="Hirose S."/>
            <person name="Tank M."/>
            <person name="Hara E."/>
            <person name="Tamaki H."/>
            <person name="Takaichi S."/>
            <person name="Haruta S."/>
            <person name="Hanada S."/>
        </authorList>
    </citation>
    <scope>NUCLEOTIDE SEQUENCE [LARGE SCALE GENOMIC DNA]</scope>
    <source>
        <strain evidence="7">W35</strain>
    </source>
</reference>
<evidence type="ECO:0000313" key="7">
    <source>
        <dbReference type="Proteomes" id="UP000301751"/>
    </source>
</evidence>
<comment type="subcellular location">
    <subcellularLocation>
        <location evidence="1">Membrane</location>
        <topology evidence="1">Multi-pass membrane protein</topology>
    </subcellularLocation>
</comment>
<comment type="caution">
    <text evidence="6">The sequence shown here is derived from an EMBL/GenBank/DDBJ whole genome shotgun (WGS) entry which is preliminary data.</text>
</comment>
<dbReference type="Pfam" id="PF13675">
    <property type="entry name" value="PilJ"/>
    <property type="match status" value="2"/>
</dbReference>
<dbReference type="InterPro" id="IPR029095">
    <property type="entry name" value="NarX-like_N"/>
</dbReference>
<dbReference type="Gene3D" id="1.10.10.10">
    <property type="entry name" value="Winged helix-like DNA-binding domain superfamily/Winged helix DNA-binding domain"/>
    <property type="match status" value="1"/>
</dbReference>
<proteinExistence type="predicted"/>
<sequence length="438" mass="46269">MPLLIACPDAPADLTEAQALAGRLQAAGVLVAGPVPCHMLVREVVRVAPEAVLLLAPALGEPVQQTLTLLAGSAAKPVLLATAAAPPADLQPWLDLNLVAWLPAPPDPAAVAAALPLARARFARDQAQQQALAGALARLDERKWVDRAKGVLMRAQQLSEDDAFALLRTASMQANLRVGEVSRSLIEAAQAAEAINRAGQLRMLSQRHVKALALRAVARGRVEDTLAETAQRLQRHLDWLERLPLPPAVAALLAATRSAWADLQHTAGPGAAPGAPRAGLAWPALLAETDALAEQLLERADALTGALEATSGRRHLQVVNLSGRQRMLAQRLAKQALLAGLLPAPQAGMQAQAAARTVREFETALATLERAPLASDAIRAALAQARGQWQRLLDGLRRSDGPDASAARATLARESEALVTSFDELTSLYEHSMQVLLG</sequence>
<organism evidence="6 7">
    <name type="scientific">Pseudaquabacterium pictum</name>
    <dbReference type="NCBI Taxonomy" id="2315236"/>
    <lineage>
        <taxon>Bacteria</taxon>
        <taxon>Pseudomonadati</taxon>
        <taxon>Pseudomonadota</taxon>
        <taxon>Betaproteobacteria</taxon>
        <taxon>Burkholderiales</taxon>
        <taxon>Sphaerotilaceae</taxon>
        <taxon>Pseudaquabacterium</taxon>
    </lineage>
</organism>
<dbReference type="InterPro" id="IPR036388">
    <property type="entry name" value="WH-like_DNA-bd_sf"/>
</dbReference>
<dbReference type="Proteomes" id="UP000301751">
    <property type="component" value="Unassembled WGS sequence"/>
</dbReference>
<keyword evidence="2" id="KW-0812">Transmembrane</keyword>
<dbReference type="InterPro" id="IPR011006">
    <property type="entry name" value="CheY-like_superfamily"/>
</dbReference>
<dbReference type="Gene3D" id="1.20.120.960">
    <property type="entry name" value="Histidine kinase NarX, sensor domain"/>
    <property type="match status" value="1"/>
</dbReference>
<dbReference type="EMBL" id="BJCL01000001">
    <property type="protein sequence ID" value="GCL61403.1"/>
    <property type="molecule type" value="Genomic_DNA"/>
</dbReference>
<evidence type="ECO:0000313" key="6">
    <source>
        <dbReference type="EMBL" id="GCL61403.1"/>
    </source>
</evidence>
<dbReference type="AlphaFoldDB" id="A0A480AIW4"/>
<keyword evidence="3" id="KW-1133">Transmembrane helix</keyword>
<keyword evidence="7" id="KW-1185">Reference proteome</keyword>
<dbReference type="SMART" id="SM01012">
    <property type="entry name" value="ANTAR"/>
    <property type="match status" value="1"/>
</dbReference>
<dbReference type="Pfam" id="PF03861">
    <property type="entry name" value="ANTAR"/>
    <property type="match status" value="1"/>
</dbReference>
<feature type="domain" description="ANTAR" evidence="5">
    <location>
        <begin position="125"/>
        <end position="186"/>
    </location>
</feature>
<dbReference type="InterPro" id="IPR042295">
    <property type="entry name" value="NarX-like_N_sf"/>
</dbReference>
<dbReference type="InterPro" id="IPR005561">
    <property type="entry name" value="ANTAR"/>
</dbReference>
<evidence type="ECO:0000256" key="4">
    <source>
        <dbReference type="ARBA" id="ARBA00023136"/>
    </source>
</evidence>
<dbReference type="GO" id="GO:0003723">
    <property type="term" value="F:RNA binding"/>
    <property type="evidence" value="ECO:0007669"/>
    <property type="project" value="InterPro"/>
</dbReference>
<keyword evidence="4" id="KW-0472">Membrane</keyword>
<dbReference type="SUPFAM" id="SSF52172">
    <property type="entry name" value="CheY-like"/>
    <property type="match status" value="1"/>
</dbReference>
<evidence type="ECO:0000256" key="2">
    <source>
        <dbReference type="ARBA" id="ARBA00022692"/>
    </source>
</evidence>
<name>A0A480AIW4_9BURK</name>
<dbReference type="PROSITE" id="PS50921">
    <property type="entry name" value="ANTAR"/>
    <property type="match status" value="1"/>
</dbReference>
<evidence type="ECO:0000256" key="3">
    <source>
        <dbReference type="ARBA" id="ARBA00022989"/>
    </source>
</evidence>
<dbReference type="RefSeq" id="WP_162520676.1">
    <property type="nucleotide sequence ID" value="NZ_BJCL01000001.1"/>
</dbReference>
<dbReference type="GO" id="GO:0016020">
    <property type="term" value="C:membrane"/>
    <property type="evidence" value="ECO:0007669"/>
    <property type="project" value="UniProtKB-SubCell"/>
</dbReference>